<dbReference type="InterPro" id="IPR009570">
    <property type="entry name" value="Spore_III_AC"/>
</dbReference>
<keyword evidence="1" id="KW-1133">Transmembrane helix</keyword>
<dbReference type="Proteomes" id="UP000285138">
    <property type="component" value="Unassembled WGS sequence"/>
</dbReference>
<sequence length="65" mass="7362">MNIDILFKIAGIGIFISVLNIVLKQAEKEEQAQMLTLVGVVIVLLMVIQLINQLFNSIRTIFNIY</sequence>
<proteinExistence type="predicted"/>
<name>A0A424YFA8_9FIRM</name>
<keyword evidence="1" id="KW-0472">Membrane</keyword>
<dbReference type="Pfam" id="PF06686">
    <property type="entry name" value="SpoIIIAC"/>
    <property type="match status" value="1"/>
</dbReference>
<evidence type="ECO:0000313" key="3">
    <source>
        <dbReference type="Proteomes" id="UP000285138"/>
    </source>
</evidence>
<dbReference type="NCBIfam" id="TIGR02848">
    <property type="entry name" value="spore_III_AC"/>
    <property type="match status" value="1"/>
</dbReference>
<feature type="transmembrane region" description="Helical" evidence="1">
    <location>
        <begin position="6"/>
        <end position="23"/>
    </location>
</feature>
<evidence type="ECO:0000313" key="2">
    <source>
        <dbReference type="EMBL" id="RQD76390.1"/>
    </source>
</evidence>
<dbReference type="AlphaFoldDB" id="A0A424YFA8"/>
<reference evidence="2 3" key="1">
    <citation type="submission" date="2018-08" db="EMBL/GenBank/DDBJ databases">
        <title>The metabolism and importance of syntrophic acetate oxidation coupled to methane or sulfide production in haloalkaline environments.</title>
        <authorList>
            <person name="Timmers P.H.A."/>
            <person name="Vavourakis C.D."/>
            <person name="Sorokin D.Y."/>
            <person name="Sinninghe Damste J.S."/>
            <person name="Muyzer G."/>
            <person name="Stams A.J.M."/>
            <person name="Plugge C.M."/>
        </authorList>
    </citation>
    <scope>NUCLEOTIDE SEQUENCE [LARGE SCALE GENOMIC DNA]</scope>
    <source>
        <strain evidence="2">MSAO_Bac1</strain>
    </source>
</reference>
<keyword evidence="1" id="KW-0812">Transmembrane</keyword>
<accession>A0A424YFA8</accession>
<comment type="caution">
    <text evidence="2">The sequence shown here is derived from an EMBL/GenBank/DDBJ whole genome shotgun (WGS) entry which is preliminary data.</text>
</comment>
<gene>
    <name evidence="2" type="primary">spoIIIAC</name>
    <name evidence="2" type="ORF">D5R97_04450</name>
</gene>
<dbReference type="InterPro" id="IPR025664">
    <property type="entry name" value="Spore_III_AC/AD"/>
</dbReference>
<dbReference type="EMBL" id="QZAA01000118">
    <property type="protein sequence ID" value="RQD76390.1"/>
    <property type="molecule type" value="Genomic_DNA"/>
</dbReference>
<organism evidence="2 3">
    <name type="scientific">Candidatus Syntrophonatronum acetioxidans</name>
    <dbReference type="NCBI Taxonomy" id="1795816"/>
    <lineage>
        <taxon>Bacteria</taxon>
        <taxon>Bacillati</taxon>
        <taxon>Bacillota</taxon>
        <taxon>Clostridia</taxon>
        <taxon>Eubacteriales</taxon>
        <taxon>Syntrophomonadaceae</taxon>
        <taxon>Candidatus Syntrophonatronum</taxon>
    </lineage>
</organism>
<feature type="transmembrane region" description="Helical" evidence="1">
    <location>
        <begin position="35"/>
        <end position="55"/>
    </location>
</feature>
<evidence type="ECO:0000256" key="1">
    <source>
        <dbReference type="SAM" id="Phobius"/>
    </source>
</evidence>
<protein>
    <submittedName>
        <fullName evidence="2">Stage III sporulation protein AC</fullName>
    </submittedName>
</protein>